<dbReference type="EMBL" id="MDER01000059">
    <property type="protein sequence ID" value="ODP27394.1"/>
    <property type="molecule type" value="Genomic_DNA"/>
</dbReference>
<accession>A0A1E3L122</accession>
<keyword evidence="2" id="KW-1185">Reference proteome</keyword>
<dbReference type="Proteomes" id="UP000094578">
    <property type="component" value="Unassembled WGS sequence"/>
</dbReference>
<organism evidence="1 2">
    <name type="scientific">Paenibacillus nuruki</name>
    <dbReference type="NCBI Taxonomy" id="1886670"/>
    <lineage>
        <taxon>Bacteria</taxon>
        <taxon>Bacillati</taxon>
        <taxon>Bacillota</taxon>
        <taxon>Bacilli</taxon>
        <taxon>Bacillales</taxon>
        <taxon>Paenibacillaceae</taxon>
        <taxon>Paenibacillus</taxon>
    </lineage>
</organism>
<name>A0A1E3L122_9BACL</name>
<reference evidence="1 2" key="1">
    <citation type="submission" date="2016-08" db="EMBL/GenBank/DDBJ databases">
        <title>Genome sequencing of Paenibacillus sp. TI45-13ar, isolated from Korean traditional nuruk.</title>
        <authorList>
            <person name="Kim S.-J."/>
        </authorList>
    </citation>
    <scope>NUCLEOTIDE SEQUENCE [LARGE SCALE GENOMIC DNA]</scope>
    <source>
        <strain evidence="1 2">TI45-13ar</strain>
    </source>
</reference>
<evidence type="ECO:0000313" key="2">
    <source>
        <dbReference type="Proteomes" id="UP000094578"/>
    </source>
</evidence>
<gene>
    <name evidence="1" type="ORF">PTI45_03239</name>
</gene>
<sequence length="104" mass="12412">MSKIKFDNKVSSEEIKLKIEMRFSEEKFKNILNEKLNIYENSKKYDEILKIFNYKELSDKICGKFGLTKGEYRRLIINLLKRSEDETTKNKIIDAIKPYIPVMP</sequence>
<protein>
    <submittedName>
        <fullName evidence="1">Uncharacterized protein</fullName>
    </submittedName>
</protein>
<dbReference type="AlphaFoldDB" id="A0A1E3L122"/>
<proteinExistence type="predicted"/>
<evidence type="ECO:0000313" key="1">
    <source>
        <dbReference type="EMBL" id="ODP27394.1"/>
    </source>
</evidence>
<comment type="caution">
    <text evidence="1">The sequence shown here is derived from an EMBL/GenBank/DDBJ whole genome shotgun (WGS) entry which is preliminary data.</text>
</comment>